<dbReference type="InterPro" id="IPR016151">
    <property type="entry name" value="DNA_mismatch_repair_MutS_N"/>
</dbReference>
<dbReference type="InterPro" id="IPR007861">
    <property type="entry name" value="DNA_mismatch_repair_MutS_clamp"/>
</dbReference>
<evidence type="ECO:0000313" key="10">
    <source>
        <dbReference type="Proteomes" id="UP000241848"/>
    </source>
</evidence>
<evidence type="ECO:0000256" key="7">
    <source>
        <dbReference type="NCBIfam" id="TIGR01070"/>
    </source>
</evidence>
<keyword evidence="5" id="KW-0238">DNA-binding</keyword>
<dbReference type="EMBL" id="PXYV01000052">
    <property type="protein sequence ID" value="PSR20733.1"/>
    <property type="molecule type" value="Genomic_DNA"/>
</dbReference>
<dbReference type="Gene3D" id="3.30.420.110">
    <property type="entry name" value="MutS, connector domain"/>
    <property type="match status" value="1"/>
</dbReference>
<comment type="caution">
    <text evidence="9">The sequence shown here is derived from an EMBL/GenBank/DDBJ whole genome shotgun (WGS) entry which is preliminary data.</text>
</comment>
<dbReference type="Proteomes" id="UP000241848">
    <property type="component" value="Unassembled WGS sequence"/>
</dbReference>
<evidence type="ECO:0000256" key="3">
    <source>
        <dbReference type="ARBA" id="ARBA00022763"/>
    </source>
</evidence>
<dbReference type="PIRSF" id="PIRSF037677">
    <property type="entry name" value="DNA_mis_repair_Msh6"/>
    <property type="match status" value="1"/>
</dbReference>
<dbReference type="InterPro" id="IPR036678">
    <property type="entry name" value="MutS_con_dom_sf"/>
</dbReference>
<dbReference type="InterPro" id="IPR000432">
    <property type="entry name" value="DNA_mismatch_repair_MutS_C"/>
</dbReference>
<evidence type="ECO:0000256" key="4">
    <source>
        <dbReference type="ARBA" id="ARBA00022840"/>
    </source>
</evidence>
<protein>
    <recommendedName>
        <fullName evidence="7">DNA mismatch repair protein MutS</fullName>
    </recommendedName>
</protein>
<dbReference type="PANTHER" id="PTHR11361">
    <property type="entry name" value="DNA MISMATCH REPAIR PROTEIN MUTS FAMILY MEMBER"/>
    <property type="match status" value="1"/>
</dbReference>
<dbReference type="PANTHER" id="PTHR11361:SF34">
    <property type="entry name" value="DNA MISMATCH REPAIR PROTEIN MSH1, MITOCHONDRIAL"/>
    <property type="match status" value="1"/>
</dbReference>
<dbReference type="SUPFAM" id="SSF55271">
    <property type="entry name" value="DNA repair protein MutS, domain I"/>
    <property type="match status" value="1"/>
</dbReference>
<dbReference type="Gene3D" id="3.40.1170.10">
    <property type="entry name" value="DNA repair protein MutS, domain I"/>
    <property type="match status" value="1"/>
</dbReference>
<dbReference type="InterPro" id="IPR007695">
    <property type="entry name" value="DNA_mismatch_repair_MutS-lik_N"/>
</dbReference>
<dbReference type="InterPro" id="IPR045076">
    <property type="entry name" value="MutS"/>
</dbReference>
<evidence type="ECO:0000313" key="9">
    <source>
        <dbReference type="EMBL" id="PSR20733.1"/>
    </source>
</evidence>
<dbReference type="InterPro" id="IPR036187">
    <property type="entry name" value="DNA_mismatch_repair_MutS_sf"/>
</dbReference>
<reference evidence="9 10" key="1">
    <citation type="journal article" date="2014" name="BMC Genomics">
        <title>Comparison of environmental and isolate Sulfobacillus genomes reveals diverse carbon, sulfur, nitrogen, and hydrogen metabolisms.</title>
        <authorList>
            <person name="Justice N.B."/>
            <person name="Norman A."/>
            <person name="Brown C.T."/>
            <person name="Singh A."/>
            <person name="Thomas B.C."/>
            <person name="Banfield J.F."/>
        </authorList>
    </citation>
    <scope>NUCLEOTIDE SEQUENCE [LARGE SCALE GENOMIC DNA]</scope>
    <source>
        <strain evidence="9">AMDSBA3</strain>
    </source>
</reference>
<evidence type="ECO:0000259" key="8">
    <source>
        <dbReference type="PROSITE" id="PS00486"/>
    </source>
</evidence>
<dbReference type="InterPro" id="IPR017261">
    <property type="entry name" value="DNA_mismatch_repair_MutS/MSH"/>
</dbReference>
<dbReference type="SUPFAM" id="SSF53150">
    <property type="entry name" value="DNA repair protein MutS, domain II"/>
    <property type="match status" value="1"/>
</dbReference>
<dbReference type="GO" id="GO:0030983">
    <property type="term" value="F:mismatched DNA binding"/>
    <property type="evidence" value="ECO:0007669"/>
    <property type="project" value="InterPro"/>
</dbReference>
<sequence>MTDLAKPTPMLEQYWRLKKLNPDALLFFRLGDFYELFEQDAEVAAPILDLQLTSRDGRVAMCGVPYHAGTQYARRLLQSGFTVAIAEQMEDPATARGLVERQVVRILTPGTIIPEDEGMSPRLGVFYRHRQGVVAIVAELSTGTVHIAQGTLRSQDVRAIEHLWSVWAPDEAFSNGPAAEVGGTTLRDGSVYFSRQSLLHKEQVVEQKLGLGSLRRWGLEDNGPIVESLAALARYLDTLQPGTLRHLRDIRWHPLHGEMHLSARTLRQLDICAGPHSLLARINYCCTPMGSRRLQDWLEHPLTDISEIRRRAQAVSHWIDHAIERAQLRELLQSVGDLSRRVARVVMGVSKPRDVAGIVAALKCMPELCVLVENSQTWPLPVRVNGHPWIALLQRLDVLADPAPARWDDSPLLRAGVDADVDDSRSLLTGHRQALIELEEQERQRSQIKSLRVGYHRTFGYYIEVTKSQAKSVPKDWQRRQTTTHTERFVSDALKAVEAAIATAESRIAQAEAQWAHNLTAWISEESEWLTEIAAWLSELDVISGLAEAAVKHRYQPPQLTGADSRVTIAAMRHPVLEALVNEYIPSDLVLDSPHQALIITGPNMGGKSTFMRALAQNAILAQIGGWVAAMRYEAPVFDAVLTRMGADDDLVRGQSTFMVEMEEVAAILHQSSSASLVLLDELGRGTSTYDGLAIAQAVVERLALPDGPLTLFATHYHELTDLADHNPSMTNLTVEVLEEPLGPIFTHRVIPGAASQSYGIEVARQAGLAPSVLRRAEHHLKQWEQSAHQRVGTGQQITFDNPDPVAAALARALRELNPDDLSPREAWLWIVEWQRRIHQGVV</sequence>
<dbReference type="GO" id="GO:0140664">
    <property type="term" value="F:ATP-dependent DNA damage sensor activity"/>
    <property type="evidence" value="ECO:0007669"/>
    <property type="project" value="InterPro"/>
</dbReference>
<dbReference type="SUPFAM" id="SSF52540">
    <property type="entry name" value="P-loop containing nucleoside triphosphate hydrolases"/>
    <property type="match status" value="1"/>
</dbReference>
<dbReference type="SMART" id="SM00534">
    <property type="entry name" value="MUTSac"/>
    <property type="match status" value="1"/>
</dbReference>
<evidence type="ECO:0000256" key="2">
    <source>
        <dbReference type="ARBA" id="ARBA00022741"/>
    </source>
</evidence>
<evidence type="ECO:0000256" key="1">
    <source>
        <dbReference type="ARBA" id="ARBA00006271"/>
    </source>
</evidence>
<dbReference type="InterPro" id="IPR005748">
    <property type="entry name" value="DNA_mismatch_repair_MutS"/>
</dbReference>
<dbReference type="Gene3D" id="3.40.50.300">
    <property type="entry name" value="P-loop containing nucleotide triphosphate hydrolases"/>
    <property type="match status" value="1"/>
</dbReference>
<dbReference type="Pfam" id="PF01624">
    <property type="entry name" value="MutS_I"/>
    <property type="match status" value="1"/>
</dbReference>
<dbReference type="InterPro" id="IPR027417">
    <property type="entry name" value="P-loop_NTPase"/>
</dbReference>
<dbReference type="AlphaFoldDB" id="A0A2T2WET0"/>
<feature type="domain" description="DNA mismatch repair proteins mutS family" evidence="8">
    <location>
        <begin position="676"/>
        <end position="692"/>
    </location>
</feature>
<name>A0A2T2WET0_9FIRM</name>
<organism evidence="9 10">
    <name type="scientific">Sulfobacillus acidophilus</name>
    <dbReference type="NCBI Taxonomy" id="53633"/>
    <lineage>
        <taxon>Bacteria</taxon>
        <taxon>Bacillati</taxon>
        <taxon>Bacillota</taxon>
        <taxon>Clostridia</taxon>
        <taxon>Eubacteriales</taxon>
        <taxon>Clostridiales Family XVII. Incertae Sedis</taxon>
        <taxon>Sulfobacillus</taxon>
    </lineage>
</organism>
<dbReference type="SMART" id="SM00533">
    <property type="entry name" value="MUTSd"/>
    <property type="match status" value="1"/>
</dbReference>
<dbReference type="NCBIfam" id="TIGR01070">
    <property type="entry name" value="mutS1"/>
    <property type="match status" value="1"/>
</dbReference>
<dbReference type="Pfam" id="PF05192">
    <property type="entry name" value="MutS_III"/>
    <property type="match status" value="1"/>
</dbReference>
<dbReference type="Gene3D" id="1.10.1420.10">
    <property type="match status" value="2"/>
</dbReference>
<dbReference type="GO" id="GO:0006298">
    <property type="term" value="P:mismatch repair"/>
    <property type="evidence" value="ECO:0007669"/>
    <property type="project" value="UniProtKB-UniRule"/>
</dbReference>
<keyword evidence="4" id="KW-0067">ATP-binding</keyword>
<dbReference type="PROSITE" id="PS00486">
    <property type="entry name" value="DNA_MISMATCH_REPAIR_2"/>
    <property type="match status" value="1"/>
</dbReference>
<comment type="similarity">
    <text evidence="1">Belongs to the DNA mismatch repair MutS family.</text>
</comment>
<dbReference type="NCBIfam" id="NF003810">
    <property type="entry name" value="PRK05399.1"/>
    <property type="match status" value="1"/>
</dbReference>
<dbReference type="GO" id="GO:0005829">
    <property type="term" value="C:cytosol"/>
    <property type="evidence" value="ECO:0007669"/>
    <property type="project" value="TreeGrafter"/>
</dbReference>
<keyword evidence="3" id="KW-0227">DNA damage</keyword>
<proteinExistence type="inferred from homology"/>
<dbReference type="SUPFAM" id="SSF48334">
    <property type="entry name" value="DNA repair protein MutS, domain III"/>
    <property type="match status" value="1"/>
</dbReference>
<dbReference type="GO" id="GO:0005524">
    <property type="term" value="F:ATP binding"/>
    <property type="evidence" value="ECO:0007669"/>
    <property type="project" value="UniProtKB-UniRule"/>
</dbReference>
<evidence type="ECO:0000256" key="6">
    <source>
        <dbReference type="ARBA" id="ARBA00023204"/>
    </source>
</evidence>
<accession>A0A2T2WET0</accession>
<dbReference type="Pfam" id="PF00488">
    <property type="entry name" value="MutS_V"/>
    <property type="match status" value="1"/>
</dbReference>
<keyword evidence="2" id="KW-0547">Nucleotide-binding</keyword>
<keyword evidence="6" id="KW-0234">DNA repair</keyword>
<dbReference type="InterPro" id="IPR007696">
    <property type="entry name" value="DNA_mismatch_repair_MutS_core"/>
</dbReference>
<evidence type="ECO:0000256" key="5">
    <source>
        <dbReference type="ARBA" id="ARBA00023125"/>
    </source>
</evidence>
<gene>
    <name evidence="9" type="ORF">C7B45_13680</name>
</gene>
<dbReference type="Pfam" id="PF05190">
    <property type="entry name" value="MutS_IV"/>
    <property type="match status" value="1"/>
</dbReference>